<dbReference type="OrthoDB" id="10057439at2759"/>
<reference evidence="3" key="2">
    <citation type="submission" date="2025-08" db="UniProtKB">
        <authorList>
            <consortium name="Ensembl"/>
        </authorList>
    </citation>
    <scope>IDENTIFICATION</scope>
</reference>
<dbReference type="OMA" id="SARNYHQ"/>
<feature type="compositionally biased region" description="Pro residues" evidence="2">
    <location>
        <begin position="471"/>
        <end position="484"/>
    </location>
</feature>
<feature type="region of interest" description="Disordered" evidence="2">
    <location>
        <begin position="992"/>
        <end position="1011"/>
    </location>
</feature>
<feature type="compositionally biased region" description="Basic and acidic residues" evidence="2">
    <location>
        <begin position="1495"/>
        <end position="1505"/>
    </location>
</feature>
<feature type="compositionally biased region" description="Pro residues" evidence="2">
    <location>
        <begin position="939"/>
        <end position="948"/>
    </location>
</feature>
<evidence type="ECO:0000313" key="3">
    <source>
        <dbReference type="Ensembl" id="ENSLOCP00000011373.1"/>
    </source>
</evidence>
<feature type="compositionally biased region" description="Low complexity" evidence="2">
    <location>
        <begin position="805"/>
        <end position="820"/>
    </location>
</feature>
<dbReference type="EMBL" id="AHAT01003874">
    <property type="status" value="NOT_ANNOTATED_CDS"/>
    <property type="molecule type" value="Genomic_DNA"/>
</dbReference>
<reference evidence="3" key="3">
    <citation type="submission" date="2025-09" db="UniProtKB">
        <authorList>
            <consortium name="Ensembl"/>
        </authorList>
    </citation>
    <scope>IDENTIFICATION</scope>
</reference>
<feature type="coiled-coil region" evidence="1">
    <location>
        <begin position="516"/>
        <end position="543"/>
    </location>
</feature>
<feature type="region of interest" description="Disordered" evidence="2">
    <location>
        <begin position="601"/>
        <end position="622"/>
    </location>
</feature>
<dbReference type="GO" id="GO:0036064">
    <property type="term" value="C:ciliary basal body"/>
    <property type="evidence" value="ECO:0000318"/>
    <property type="project" value="GO_Central"/>
</dbReference>
<evidence type="ECO:0000313" key="4">
    <source>
        <dbReference type="Proteomes" id="UP000018468"/>
    </source>
</evidence>
<dbReference type="Proteomes" id="UP000018468">
    <property type="component" value="Linkage group LG7"/>
</dbReference>
<dbReference type="GeneID" id="102691283"/>
<feature type="compositionally biased region" description="Low complexity" evidence="2">
    <location>
        <begin position="299"/>
        <end position="312"/>
    </location>
</feature>
<feature type="compositionally biased region" description="Basic and acidic residues" evidence="2">
    <location>
        <begin position="1353"/>
        <end position="1362"/>
    </location>
</feature>
<feature type="compositionally biased region" description="Pro residues" evidence="2">
    <location>
        <begin position="1217"/>
        <end position="1236"/>
    </location>
</feature>
<dbReference type="eggNOG" id="ENOG502QUXJ">
    <property type="taxonomic scope" value="Eukaryota"/>
</dbReference>
<reference evidence="4" key="1">
    <citation type="submission" date="2011-12" db="EMBL/GenBank/DDBJ databases">
        <title>The Draft Genome of Lepisosteus oculatus.</title>
        <authorList>
            <consortium name="The Broad Institute Genome Assembly &amp; Analysis Group"/>
            <consortium name="Computational R&amp;D Group"/>
            <consortium name="and Sequencing Platform"/>
            <person name="Di Palma F."/>
            <person name="Alfoldi J."/>
            <person name="Johnson J."/>
            <person name="Berlin A."/>
            <person name="Gnerre S."/>
            <person name="Jaffe D."/>
            <person name="MacCallum I."/>
            <person name="Young S."/>
            <person name="Walker B.J."/>
            <person name="Lander E.S."/>
            <person name="Lindblad-Toh K."/>
        </authorList>
    </citation>
    <scope>NUCLEOTIDE SEQUENCE [LARGE SCALE GENOMIC DNA]</scope>
</reference>
<proteinExistence type="predicted"/>
<dbReference type="InParanoid" id="W5MSL4"/>
<dbReference type="GO" id="GO:0005814">
    <property type="term" value="C:centriole"/>
    <property type="evidence" value="ECO:0000318"/>
    <property type="project" value="GO_Central"/>
</dbReference>
<dbReference type="GeneTree" id="ENSGT00390000012397"/>
<feature type="compositionally biased region" description="Pro residues" evidence="2">
    <location>
        <begin position="1068"/>
        <end position="1095"/>
    </location>
</feature>
<feature type="region of interest" description="Disordered" evidence="2">
    <location>
        <begin position="17"/>
        <end position="119"/>
    </location>
</feature>
<dbReference type="Ensembl" id="ENSLOCT00000011389.1">
    <property type="protein sequence ID" value="ENSLOCP00000011373.1"/>
    <property type="gene ID" value="ENSLOCG00000009320.1"/>
</dbReference>
<feature type="compositionally biased region" description="Low complexity" evidence="2">
    <location>
        <begin position="263"/>
        <end position="282"/>
    </location>
</feature>
<dbReference type="EMBL" id="AHAT01003875">
    <property type="status" value="NOT_ANNOTATED_CDS"/>
    <property type="molecule type" value="Genomic_DNA"/>
</dbReference>
<organism evidence="3 4">
    <name type="scientific">Lepisosteus oculatus</name>
    <name type="common">Spotted gar</name>
    <dbReference type="NCBI Taxonomy" id="7918"/>
    <lineage>
        <taxon>Eukaryota</taxon>
        <taxon>Metazoa</taxon>
        <taxon>Chordata</taxon>
        <taxon>Craniata</taxon>
        <taxon>Vertebrata</taxon>
        <taxon>Euteleostomi</taxon>
        <taxon>Actinopterygii</taxon>
        <taxon>Neopterygii</taxon>
        <taxon>Holostei</taxon>
        <taxon>Semionotiformes</taxon>
        <taxon>Lepisosteidae</taxon>
        <taxon>Lepisosteus</taxon>
    </lineage>
</organism>
<accession>W5MSL4</accession>
<feature type="region of interest" description="Disordered" evidence="2">
    <location>
        <begin position="929"/>
        <end position="949"/>
    </location>
</feature>
<name>W5MSL4_LEPOC</name>
<feature type="coiled-coil region" evidence="1">
    <location>
        <begin position="217"/>
        <end position="244"/>
    </location>
</feature>
<feature type="region of interest" description="Disordered" evidence="2">
    <location>
        <begin position="379"/>
        <end position="415"/>
    </location>
</feature>
<feature type="compositionally biased region" description="Basic and acidic residues" evidence="2">
    <location>
        <begin position="343"/>
        <end position="358"/>
    </location>
</feature>
<dbReference type="PANTHER" id="PTHR15721">
    <property type="entry name" value="KIAA0586 PROTEIN"/>
    <property type="match status" value="1"/>
</dbReference>
<dbReference type="InterPro" id="IPR029246">
    <property type="entry name" value="TALPID3"/>
</dbReference>
<dbReference type="GO" id="GO:0007224">
    <property type="term" value="P:smoothened signaling pathway"/>
    <property type="evidence" value="ECO:0000318"/>
    <property type="project" value="GO_Central"/>
</dbReference>
<feature type="region of interest" description="Disordered" evidence="2">
    <location>
        <begin position="799"/>
        <end position="854"/>
    </location>
</feature>
<evidence type="ECO:0000256" key="1">
    <source>
        <dbReference type="SAM" id="Coils"/>
    </source>
</evidence>
<keyword evidence="4" id="KW-1185">Reference proteome</keyword>
<feature type="compositionally biased region" description="Low complexity" evidence="2">
    <location>
        <begin position="1250"/>
        <end position="1266"/>
    </location>
</feature>
<dbReference type="STRING" id="7918.ENSLOCP00000011373"/>
<dbReference type="FunCoup" id="W5MSL4">
    <property type="interactions" value="846"/>
</dbReference>
<feature type="region of interest" description="Disordered" evidence="2">
    <location>
        <begin position="1053"/>
        <end position="1269"/>
    </location>
</feature>
<dbReference type="EMBL" id="AHAT01003873">
    <property type="status" value="NOT_ANNOTATED_CDS"/>
    <property type="molecule type" value="Genomic_DNA"/>
</dbReference>
<feature type="region of interest" description="Disordered" evidence="2">
    <location>
        <begin position="1353"/>
        <end position="1374"/>
    </location>
</feature>
<dbReference type="Bgee" id="ENSLOCG00000009320">
    <property type="expression patterns" value="Expressed in testis and 11 other cell types or tissues"/>
</dbReference>
<dbReference type="CTD" id="9786"/>
<feature type="compositionally biased region" description="Polar residues" evidence="2">
    <location>
        <begin position="388"/>
        <end position="399"/>
    </location>
</feature>
<feature type="region of interest" description="Disordered" evidence="2">
    <location>
        <begin position="1399"/>
        <end position="1555"/>
    </location>
</feature>
<protein>
    <submittedName>
        <fullName evidence="3">Si:ch211-185a18.2</fullName>
    </submittedName>
</protein>
<evidence type="ECO:0000256" key="2">
    <source>
        <dbReference type="SAM" id="MobiDB-lite"/>
    </source>
</evidence>
<dbReference type="KEGG" id="loc:102691283"/>
<dbReference type="PANTHER" id="PTHR15721:SF2">
    <property type="entry name" value="PROTEIN TALPID3"/>
    <property type="match status" value="1"/>
</dbReference>
<keyword evidence="1" id="KW-0175">Coiled coil</keyword>
<dbReference type="Pfam" id="PF15324">
    <property type="entry name" value="TALPID3"/>
    <property type="match status" value="1"/>
</dbReference>
<dbReference type="HOGENOM" id="CLU_004577_0_0_1"/>
<feature type="region of interest" description="Disordered" evidence="2">
    <location>
        <begin position="263"/>
        <end position="361"/>
    </location>
</feature>
<feature type="compositionally biased region" description="Pro residues" evidence="2">
    <location>
        <begin position="1144"/>
        <end position="1158"/>
    </location>
</feature>
<sequence>MSNGLSCGESVKITVKKLRETLSPPSTDEARKHDKGTPVQAFIPPALPANKPAASNTGSRRDSTDDRGTCGQSAAALLRPRAAGHSQEQQTRRSRSCKDGRKLNVSTGPPEGSRNKGHDIVISQYSVGGKEAVRAVFKERCRSAPVRKAVKVQLLEPQEPPPAGPPPPQPCTADTVAVVTAAAIAATAPLLKAQHDLDTKISSVSELLKKLQHVERQPCQEERVAELEKQLAALTHQRLQHLEQIQQQQLELQTRLLGGALSAVSGSSAPAPPVSSHLAAPAQPGLQRLPGNASRDESPAGAPASTSTAAAGCPPPRVPAAETSPLETPAPRRFVPVPMSRDAAARRSQEKPAVEKSKVASGRLGSGRLLEEILNTQGLQSARGRSVTMATGGSYTERNSCSRKAEEAASAAVKKASDVLRDLGQLKTEMQSLLQEGKEWRSNLEQQSKVPEVFPLEWSRQARPNRGPAASDPPPPPPPPPPAPLEGSLHPLKSASLPQSSDPMVLQKTKAPKSMFEDAEKVLRQVKQHKKVLEENLEAILRANDGAVLHSQIEALSSNRDASGEIRIKKTVDEWIGTISKDIQAEIARKDFVSQMKGKDKEAATVSSQKGQGAKGIRQQRDVKNAAQSKLITAARKPLNTSKPFRKAAEGHLEKPNVQSKSFSHFLQKKEPILKGQELEDEEYLQRVYGRAVYQGHRSTLKRAPYLRINSPSPKSKPQRPRVVESVKGIKVKSARTQTGLFPPKKTDSRPAGQPFSHELDYVFSPSRDVPSTGIRSAPLEGLLIPVAIPLGVPRLDGAAPQPSSVTTVQKQPVTVTTSVPPCPPKPPAGARKPNVALLEMRSEKKDPPTLTVQVLPSVDINSVSSESPAPSPPLAQPNIQTVEQAQTQEEDSNEFPGTDYVAVTDIAQDSEEEDGLSEAAIEINGQVGPALAPYHGPSFPPSAPEPRPTIDAVEVRIQQRETLENRLVDWVEQQLMARVIAELYPPRVQAAEDSGASELEDSGASTSDIVEAAGGGGVQLFVEAGVPVDSELIRQYVNDALAETIAIMLGQREGQRPASPPAALEVPAPPKEPVVPTPVPTPQLSPHPSPPPSGRAPSPVRTPDVSERESAAEFSEAELEPSAPVHTEPEEEHKSPVITPAATPIPSPHPVATPSPPEPERNPSPEPARPLPSSWEDAQLPLEEEDPRPDREEQQSQRAVVMSVAQEEETVSLVTPSPPVAPQAPTPTPPPPLQAPPTATETPPPPTPSTEDSSSTASVTETDTAGRNISEGELLFSYGQLAAARALAEGGLTLPNLSASLSSSLHGFQDMDYDPPSEGQVIRRPDIQHHRDPVLSLLARMNQGLTALQEGHVHPQIHSDDDSSMGEVSEGQRPRLPAAGETLLTGHSLLLDQSSLNAETVPEQEDRSLSPGQQNHEPGVALRDSQDTYGPMSLRDLDEQPVPLPRTRPVAVRPSQPVDIRGAPQATEIPRAEQGPPPILVRQYSHSTEDEAERGDHYDDDHLTVDPSDYFKTGFQGMDAGPCSLPQLAPVEEEPSASLSAEEGDADSSGTDVF</sequence>
<feature type="compositionally biased region" description="Basic and acidic residues" evidence="2">
    <location>
        <begin position="59"/>
        <end position="68"/>
    </location>
</feature>
<feature type="region of interest" description="Disordered" evidence="2">
    <location>
        <begin position="451"/>
        <end position="513"/>
    </location>
</feature>